<dbReference type="Gene3D" id="3.30.450.20">
    <property type="entry name" value="PAS domain"/>
    <property type="match status" value="1"/>
</dbReference>
<comment type="caution">
    <text evidence="1">The sequence shown here is derived from an EMBL/GenBank/DDBJ whole genome shotgun (WGS) entry which is preliminary data.</text>
</comment>
<proteinExistence type="predicted"/>
<sequence>MDMLSTIIEAFDFTKDGIAIVTFQGTLLYYNRMWLEIHALDPGVDYAGRQLVDIEREEIHPIIEEARGELREKGYFDKQIATTRRDGKYHIVH</sequence>
<protein>
    <recommendedName>
        <fullName evidence="2">PAS domain-containing protein</fullName>
    </recommendedName>
</protein>
<dbReference type="SUPFAM" id="SSF55785">
    <property type="entry name" value="PYP-like sensor domain (PAS domain)"/>
    <property type="match status" value="1"/>
</dbReference>
<reference evidence="1" key="1">
    <citation type="journal article" date="2020" name="mSystems">
        <title>Genome- and Community-Level Interaction Insights into Carbon Utilization and Element Cycling Functions of Hydrothermarchaeota in Hydrothermal Sediment.</title>
        <authorList>
            <person name="Zhou Z."/>
            <person name="Liu Y."/>
            <person name="Xu W."/>
            <person name="Pan J."/>
            <person name="Luo Z.H."/>
            <person name="Li M."/>
        </authorList>
    </citation>
    <scope>NUCLEOTIDE SEQUENCE [LARGE SCALE GENOMIC DNA]</scope>
    <source>
        <strain evidence="1">SpSt-1233</strain>
    </source>
</reference>
<dbReference type="InterPro" id="IPR035965">
    <property type="entry name" value="PAS-like_dom_sf"/>
</dbReference>
<feature type="non-terminal residue" evidence="1">
    <location>
        <position position="93"/>
    </location>
</feature>
<evidence type="ECO:0000313" key="1">
    <source>
        <dbReference type="EMBL" id="HER43532.1"/>
    </source>
</evidence>
<evidence type="ECO:0008006" key="2">
    <source>
        <dbReference type="Google" id="ProtNLM"/>
    </source>
</evidence>
<accession>A0A7V2F377</accession>
<name>A0A7V2F377_UNCEI</name>
<dbReference type="EMBL" id="DSEC01000255">
    <property type="protein sequence ID" value="HER43532.1"/>
    <property type="molecule type" value="Genomic_DNA"/>
</dbReference>
<organism evidence="1">
    <name type="scientific">Eiseniibacteriota bacterium</name>
    <dbReference type="NCBI Taxonomy" id="2212470"/>
    <lineage>
        <taxon>Bacteria</taxon>
        <taxon>Candidatus Eiseniibacteriota</taxon>
    </lineage>
</organism>
<dbReference type="Proteomes" id="UP000886069">
    <property type="component" value="Unassembled WGS sequence"/>
</dbReference>
<gene>
    <name evidence="1" type="ORF">ENO08_03640</name>
</gene>
<dbReference type="AlphaFoldDB" id="A0A7V2F377"/>